<dbReference type="Pfam" id="PF18074">
    <property type="entry name" value="PriA_C"/>
    <property type="match status" value="1"/>
</dbReference>
<dbReference type="PROSITE" id="PS51192">
    <property type="entry name" value="HELICASE_ATP_BIND_1"/>
    <property type="match status" value="1"/>
</dbReference>
<dbReference type="EC" id="5.6.2.4" evidence="12"/>
<dbReference type="CDD" id="cd17929">
    <property type="entry name" value="DEXHc_priA"/>
    <property type="match status" value="1"/>
</dbReference>
<dbReference type="SUPFAM" id="SSF52540">
    <property type="entry name" value="P-loop containing nucleoside triphosphate hydrolases"/>
    <property type="match status" value="2"/>
</dbReference>
<dbReference type="Proteomes" id="UP000481852">
    <property type="component" value="Unassembled WGS sequence"/>
</dbReference>
<dbReference type="InterPro" id="IPR027417">
    <property type="entry name" value="P-loop_NTPase"/>
</dbReference>
<dbReference type="GO" id="GO:0006269">
    <property type="term" value="P:DNA replication, synthesis of primer"/>
    <property type="evidence" value="ECO:0007669"/>
    <property type="project" value="UniProtKB-KW"/>
</dbReference>
<feature type="domain" description="Helicase ATP-binding" evidence="13">
    <location>
        <begin position="218"/>
        <end position="384"/>
    </location>
</feature>
<evidence type="ECO:0000313" key="16">
    <source>
        <dbReference type="Proteomes" id="UP000481852"/>
    </source>
</evidence>
<organism evidence="15 16">
    <name type="scientific">Porcincola intestinalis</name>
    <dbReference type="NCBI Taxonomy" id="2606632"/>
    <lineage>
        <taxon>Bacteria</taxon>
        <taxon>Bacillati</taxon>
        <taxon>Bacillota</taxon>
        <taxon>Clostridia</taxon>
        <taxon>Lachnospirales</taxon>
        <taxon>Lachnospiraceae</taxon>
        <taxon>Porcincola</taxon>
    </lineage>
</organism>
<dbReference type="Pfam" id="PF00270">
    <property type="entry name" value="DEAD"/>
    <property type="match status" value="1"/>
</dbReference>
<dbReference type="CDD" id="cd18804">
    <property type="entry name" value="SF2_C_priA"/>
    <property type="match status" value="1"/>
</dbReference>
<dbReference type="FunFam" id="3.40.50.300:FF:000489">
    <property type="entry name" value="Primosome assembly protein PriA"/>
    <property type="match status" value="1"/>
</dbReference>
<evidence type="ECO:0000256" key="11">
    <source>
        <dbReference type="ARBA" id="ARBA00048988"/>
    </source>
</evidence>
<evidence type="ECO:0000259" key="14">
    <source>
        <dbReference type="PROSITE" id="PS51194"/>
    </source>
</evidence>
<comment type="subunit">
    <text evidence="12">Component of the replication restart primosome.</text>
</comment>
<evidence type="ECO:0000256" key="2">
    <source>
        <dbReference type="ARBA" id="ARBA00022705"/>
    </source>
</evidence>
<dbReference type="GO" id="GO:0008270">
    <property type="term" value="F:zinc ion binding"/>
    <property type="evidence" value="ECO:0007669"/>
    <property type="project" value="UniProtKB-UniRule"/>
</dbReference>
<keyword evidence="8 12" id="KW-0067">ATP-binding</keyword>
<evidence type="ECO:0000256" key="10">
    <source>
        <dbReference type="ARBA" id="ARBA00023235"/>
    </source>
</evidence>
<dbReference type="GO" id="GO:0005524">
    <property type="term" value="F:ATP binding"/>
    <property type="evidence" value="ECO:0007669"/>
    <property type="project" value="UniProtKB-UniRule"/>
</dbReference>
<dbReference type="Pfam" id="PF18319">
    <property type="entry name" value="Zn_ribbon_PriA"/>
    <property type="match status" value="1"/>
</dbReference>
<dbReference type="Pfam" id="PF17764">
    <property type="entry name" value="PriA_3primeBD"/>
    <property type="match status" value="1"/>
</dbReference>
<feature type="binding site" evidence="12">
    <location>
        <position position="485"/>
    </location>
    <ligand>
        <name>Zn(2+)</name>
        <dbReference type="ChEBI" id="CHEBI:29105"/>
        <label>1</label>
    </ligand>
</feature>
<dbReference type="InterPro" id="IPR042115">
    <property type="entry name" value="PriA_3primeBD_sf"/>
</dbReference>
<keyword evidence="5 12" id="KW-0378">Hydrolase</keyword>
<dbReference type="Gene3D" id="3.40.1440.60">
    <property type="entry name" value="PriA, 3(prime) DNA-binding domain"/>
    <property type="match status" value="1"/>
</dbReference>
<evidence type="ECO:0000259" key="13">
    <source>
        <dbReference type="PROSITE" id="PS51192"/>
    </source>
</evidence>
<evidence type="ECO:0000313" key="15">
    <source>
        <dbReference type="EMBL" id="MSS14568.1"/>
    </source>
</evidence>
<feature type="binding site" evidence="12">
    <location>
        <position position="472"/>
    </location>
    <ligand>
        <name>Zn(2+)</name>
        <dbReference type="ChEBI" id="CHEBI:29105"/>
        <label>2</label>
    </ligand>
</feature>
<evidence type="ECO:0000256" key="1">
    <source>
        <dbReference type="ARBA" id="ARBA00022515"/>
    </source>
</evidence>
<dbReference type="NCBIfam" id="TIGR00595">
    <property type="entry name" value="priA"/>
    <property type="match status" value="1"/>
</dbReference>
<sequence length="737" mass="82494">MRFADVIVDISAHALDRSFQYRVPEELTGSCDVGTLVSVPFGKRTVTGYIVGFSDTPKIEEGKIRPLARVDNEATSEESRLTGLAVWIRDRYGSTFLQALHTVLPKKTKMKVRQQKRVTLAVSADEAWRAAAVCRVKKQKARERLLGALSEEETLPWEVVTQKLNVTPSVVRALAQKGLVRIESEDAYRTPKLPEAFSHKGITLNAEQEKIVRAICSSWEEEPAGRYLIRGVTGSGKTEVYIELIAFAVEHGQQAIVLIPEIALTYQTLMRFYHRFGDRVSIIHSKMSAGERSDQFERARRGEIDVMIGPRSALFTPFEHLGMIVIDEEHEESYRSGQAPRYQAREVAFRRGEMEKAKVVLGSATPSLEASYAAERGLLKEFRLTQRAGGSVLPGVEVVDLRREKGVSDRTMIGRRLREAIQETLSRHEQAMLFLNRRGVASFVTCRTCGDVLKCPHCDVALTLHGRDRLVCHYCGYQTSLPDTCPSCGSPFLRTFKAGTEQIEREVRQLFPSAAVLRMDKDTTSGKDGQLEILSKFASHEADILIGTQMIVKGHDFPDVTLMGILAADLSLNVPDFRAAERTFQLLTQAAGRAGRAEKPGRVLIQTYQPDHYAIQCAARQDYDSFYRREMHYRMLSGYPPAGGLLQVHLSCTDKEQLEAAAAHLRGLLDRILSNVTTAVVLGPSDEAVGKIADVYHMAIYLKCPDRRVLRVSKDRMERYIGANEGFRTVDIQFDAD</sequence>
<dbReference type="PANTHER" id="PTHR30580">
    <property type="entry name" value="PRIMOSOMAL PROTEIN N"/>
    <property type="match status" value="1"/>
</dbReference>
<dbReference type="GO" id="GO:0016787">
    <property type="term" value="F:hydrolase activity"/>
    <property type="evidence" value="ECO:0007669"/>
    <property type="project" value="UniProtKB-KW"/>
</dbReference>
<dbReference type="InterPro" id="IPR041222">
    <property type="entry name" value="PriA_3primeBD"/>
</dbReference>
<evidence type="ECO:0000256" key="7">
    <source>
        <dbReference type="ARBA" id="ARBA00022833"/>
    </source>
</evidence>
<dbReference type="Pfam" id="PF00271">
    <property type="entry name" value="Helicase_C"/>
    <property type="match status" value="1"/>
</dbReference>
<dbReference type="EMBL" id="VULZ01000005">
    <property type="protein sequence ID" value="MSS14568.1"/>
    <property type="molecule type" value="Genomic_DNA"/>
</dbReference>
<dbReference type="PANTHER" id="PTHR30580:SF0">
    <property type="entry name" value="PRIMOSOMAL PROTEIN N"/>
    <property type="match status" value="1"/>
</dbReference>
<evidence type="ECO:0000256" key="6">
    <source>
        <dbReference type="ARBA" id="ARBA00022806"/>
    </source>
</evidence>
<evidence type="ECO:0000256" key="4">
    <source>
        <dbReference type="ARBA" id="ARBA00022741"/>
    </source>
</evidence>
<comment type="cofactor">
    <cofactor evidence="12">
        <name>Zn(2+)</name>
        <dbReference type="ChEBI" id="CHEBI:29105"/>
    </cofactor>
    <text evidence="12">Binds 2 zinc ions per subunit.</text>
</comment>
<dbReference type="HAMAP" id="MF_00983">
    <property type="entry name" value="PriA"/>
    <property type="match status" value="1"/>
</dbReference>
<dbReference type="InterPro" id="IPR041236">
    <property type="entry name" value="PriA_C"/>
</dbReference>
<feature type="binding site" evidence="12">
    <location>
        <position position="488"/>
    </location>
    <ligand>
        <name>Zn(2+)</name>
        <dbReference type="ChEBI" id="CHEBI:29105"/>
        <label>1</label>
    </ligand>
</feature>
<evidence type="ECO:0000256" key="3">
    <source>
        <dbReference type="ARBA" id="ARBA00022723"/>
    </source>
</evidence>
<keyword evidence="9 12" id="KW-0238">DNA-binding</keyword>
<evidence type="ECO:0000256" key="8">
    <source>
        <dbReference type="ARBA" id="ARBA00022840"/>
    </source>
</evidence>
<reference evidence="15 16" key="1">
    <citation type="submission" date="2019-08" db="EMBL/GenBank/DDBJ databases">
        <title>In-depth cultivation of the pig gut microbiome towards novel bacterial diversity and tailored functional studies.</title>
        <authorList>
            <person name="Wylensek D."/>
            <person name="Hitch T.C.A."/>
            <person name="Clavel T."/>
        </authorList>
    </citation>
    <scope>NUCLEOTIDE SEQUENCE [LARGE SCALE GENOMIC DNA]</scope>
    <source>
        <strain evidence="15 16">Oil+RF-744-WCA-WT-11</strain>
    </source>
</reference>
<proteinExistence type="inferred from homology"/>
<keyword evidence="1 12" id="KW-0639">Primosome</keyword>
<feature type="binding site" evidence="12">
    <location>
        <position position="449"/>
    </location>
    <ligand>
        <name>Zn(2+)</name>
        <dbReference type="ChEBI" id="CHEBI:29105"/>
        <label>1</label>
    </ligand>
</feature>
<dbReference type="GO" id="GO:0006270">
    <property type="term" value="P:DNA replication initiation"/>
    <property type="evidence" value="ECO:0007669"/>
    <property type="project" value="TreeGrafter"/>
</dbReference>
<protein>
    <recommendedName>
        <fullName evidence="12">Replication restart protein PriA</fullName>
    </recommendedName>
    <alternativeName>
        <fullName evidence="12">ATP-dependent DNA helicase PriA</fullName>
        <ecNumber evidence="12">5.6.2.4</ecNumber>
    </alternativeName>
    <alternativeName>
        <fullName evidence="12">DNA 3'-5' helicase PriA</fullName>
    </alternativeName>
</protein>
<keyword evidence="4 12" id="KW-0547">Nucleotide-binding</keyword>
<keyword evidence="16" id="KW-1185">Reference proteome</keyword>
<feature type="binding site" evidence="12">
    <location>
        <position position="458"/>
    </location>
    <ligand>
        <name>Zn(2+)</name>
        <dbReference type="ChEBI" id="CHEBI:29105"/>
        <label>2</label>
    </ligand>
</feature>
<feature type="domain" description="Helicase C-terminal" evidence="14">
    <location>
        <begin position="480"/>
        <end position="634"/>
    </location>
</feature>
<dbReference type="InterPro" id="IPR005259">
    <property type="entry name" value="PriA"/>
</dbReference>
<dbReference type="InterPro" id="IPR001650">
    <property type="entry name" value="Helicase_C-like"/>
</dbReference>
<comment type="function">
    <text evidence="12">Initiates the restart of stalled replication forks, which reloads the replicative helicase on sites other than the origin of replication. Recognizes and binds to abandoned replication forks and remodels them to uncover a helicase loading site. Promotes assembly of the primosome at these replication forks.</text>
</comment>
<dbReference type="InterPro" id="IPR040498">
    <property type="entry name" value="PriA_CRR"/>
</dbReference>
<dbReference type="AlphaFoldDB" id="A0A6L5X5B7"/>
<evidence type="ECO:0000256" key="12">
    <source>
        <dbReference type="HAMAP-Rule" id="MF_00983"/>
    </source>
</evidence>
<keyword evidence="3 12" id="KW-0479">Metal-binding</keyword>
<comment type="catalytic activity">
    <reaction evidence="11 12">
        <text>ATP + H2O = ADP + phosphate + H(+)</text>
        <dbReference type="Rhea" id="RHEA:13065"/>
        <dbReference type="ChEBI" id="CHEBI:15377"/>
        <dbReference type="ChEBI" id="CHEBI:15378"/>
        <dbReference type="ChEBI" id="CHEBI:30616"/>
        <dbReference type="ChEBI" id="CHEBI:43474"/>
        <dbReference type="ChEBI" id="CHEBI:456216"/>
        <dbReference type="EC" id="5.6.2.4"/>
    </reaction>
</comment>
<dbReference type="SMART" id="SM00487">
    <property type="entry name" value="DEXDc"/>
    <property type="match status" value="1"/>
</dbReference>
<dbReference type="PROSITE" id="PS51194">
    <property type="entry name" value="HELICASE_CTER"/>
    <property type="match status" value="1"/>
</dbReference>
<dbReference type="GO" id="GO:0043138">
    <property type="term" value="F:3'-5' DNA helicase activity"/>
    <property type="evidence" value="ECO:0007669"/>
    <property type="project" value="UniProtKB-EC"/>
</dbReference>
<feature type="binding site" evidence="12">
    <location>
        <position position="446"/>
    </location>
    <ligand>
        <name>Zn(2+)</name>
        <dbReference type="ChEBI" id="CHEBI:29105"/>
        <label>1</label>
    </ligand>
</feature>
<keyword evidence="6 12" id="KW-0347">Helicase</keyword>
<comment type="similarity">
    <text evidence="12">Belongs to the helicase family. PriA subfamily.</text>
</comment>
<dbReference type="GO" id="GO:1990077">
    <property type="term" value="C:primosome complex"/>
    <property type="evidence" value="ECO:0007669"/>
    <property type="project" value="UniProtKB-UniRule"/>
</dbReference>
<comment type="catalytic activity">
    <reaction evidence="12">
        <text>Couples ATP hydrolysis with the unwinding of duplex DNA by translocating in the 3'-5' direction.</text>
        <dbReference type="EC" id="5.6.2.4"/>
    </reaction>
</comment>
<feature type="binding site" evidence="12">
    <location>
        <position position="455"/>
    </location>
    <ligand>
        <name>Zn(2+)</name>
        <dbReference type="ChEBI" id="CHEBI:29105"/>
        <label>2</label>
    </ligand>
</feature>
<evidence type="ECO:0000256" key="5">
    <source>
        <dbReference type="ARBA" id="ARBA00022801"/>
    </source>
</evidence>
<dbReference type="SMART" id="SM00490">
    <property type="entry name" value="HELICc"/>
    <property type="match status" value="1"/>
</dbReference>
<feature type="binding site" evidence="12">
    <location>
        <position position="475"/>
    </location>
    <ligand>
        <name>Zn(2+)</name>
        <dbReference type="ChEBI" id="CHEBI:29105"/>
        <label>2</label>
    </ligand>
</feature>
<evidence type="ECO:0000256" key="9">
    <source>
        <dbReference type="ARBA" id="ARBA00023125"/>
    </source>
</evidence>
<dbReference type="RefSeq" id="WP_154524529.1">
    <property type="nucleotide sequence ID" value="NZ_VULZ01000005.1"/>
</dbReference>
<dbReference type="Gene3D" id="3.40.50.300">
    <property type="entry name" value="P-loop containing nucleotide triphosphate hydrolases"/>
    <property type="match status" value="2"/>
</dbReference>
<comment type="caution">
    <text evidence="15">The sequence shown here is derived from an EMBL/GenBank/DDBJ whole genome shotgun (WGS) entry which is preliminary data.</text>
</comment>
<keyword evidence="7 12" id="KW-0862">Zinc</keyword>
<dbReference type="InterPro" id="IPR011545">
    <property type="entry name" value="DEAD/DEAH_box_helicase_dom"/>
</dbReference>
<dbReference type="InterPro" id="IPR014001">
    <property type="entry name" value="Helicase_ATP-bd"/>
</dbReference>
<gene>
    <name evidence="12 15" type="primary">priA</name>
    <name evidence="15" type="ORF">FYJ35_05865</name>
</gene>
<keyword evidence="10 12" id="KW-0413">Isomerase</keyword>
<accession>A0A6L5X5B7</accession>
<dbReference type="GO" id="GO:0006310">
    <property type="term" value="P:DNA recombination"/>
    <property type="evidence" value="ECO:0007669"/>
    <property type="project" value="InterPro"/>
</dbReference>
<name>A0A6L5X5B7_9FIRM</name>
<keyword evidence="2 12" id="KW-0235">DNA replication</keyword>
<dbReference type="GO" id="GO:0006302">
    <property type="term" value="P:double-strand break repair"/>
    <property type="evidence" value="ECO:0007669"/>
    <property type="project" value="InterPro"/>
</dbReference>
<dbReference type="GO" id="GO:0003677">
    <property type="term" value="F:DNA binding"/>
    <property type="evidence" value="ECO:0007669"/>
    <property type="project" value="UniProtKB-UniRule"/>
</dbReference>